<evidence type="ECO:0000313" key="3">
    <source>
        <dbReference type="RefSeq" id="XP_020836098.1"/>
    </source>
</evidence>
<dbReference type="Proteomes" id="UP000515140">
    <property type="component" value="Unplaced"/>
</dbReference>
<evidence type="ECO:0000256" key="1">
    <source>
        <dbReference type="SAM" id="MobiDB-lite"/>
    </source>
</evidence>
<dbReference type="InParanoid" id="A0A6P5JRV8"/>
<evidence type="ECO:0000313" key="2">
    <source>
        <dbReference type="Proteomes" id="UP000515140"/>
    </source>
</evidence>
<feature type="region of interest" description="Disordered" evidence="1">
    <location>
        <begin position="46"/>
        <end position="73"/>
    </location>
</feature>
<dbReference type="GeneID" id="110204110"/>
<dbReference type="AlphaFoldDB" id="A0A6P5JRV8"/>
<keyword evidence="2" id="KW-1185">Reference proteome</keyword>
<dbReference type="KEGG" id="pcw:110204110"/>
<protein>
    <submittedName>
        <fullName evidence="3">Uncharacterized protein LOC110204110</fullName>
    </submittedName>
</protein>
<accession>A0A6P5JRV8</accession>
<gene>
    <name evidence="3" type="primary">LOC110204110</name>
</gene>
<organism evidence="2 3">
    <name type="scientific">Phascolarctos cinereus</name>
    <name type="common">Koala</name>
    <dbReference type="NCBI Taxonomy" id="38626"/>
    <lineage>
        <taxon>Eukaryota</taxon>
        <taxon>Metazoa</taxon>
        <taxon>Chordata</taxon>
        <taxon>Craniata</taxon>
        <taxon>Vertebrata</taxon>
        <taxon>Euteleostomi</taxon>
        <taxon>Mammalia</taxon>
        <taxon>Metatheria</taxon>
        <taxon>Diprotodontia</taxon>
        <taxon>Phascolarctidae</taxon>
        <taxon>Phascolarctos</taxon>
    </lineage>
</organism>
<dbReference type="RefSeq" id="XP_020836098.1">
    <property type="nucleotide sequence ID" value="XM_020980439.1"/>
</dbReference>
<reference evidence="3" key="1">
    <citation type="submission" date="2025-08" db="UniProtKB">
        <authorList>
            <consortium name="RefSeq"/>
        </authorList>
    </citation>
    <scope>IDENTIFICATION</scope>
    <source>
        <tissue evidence="3">Spleen</tissue>
    </source>
</reference>
<proteinExistence type="predicted"/>
<feature type="non-terminal residue" evidence="3">
    <location>
        <position position="1"/>
    </location>
</feature>
<sequence>IARKIPARVLLDRLIVYLEDGHLPDTQCGFRKDQEMVNMVFAAPEGGGGAPGRKVEEGRGKQGGRTAFQAGESAGPQACAEGASACRLRFPEGRARFTGIIQVQGRVGLSSNYDTSLPFLSKSSPYACSCFQFSVLGWSVTGRAGPRAGIGPGGAALPSMACAVPQEASLEEEGMAAAQPARPGKVAGCFPKIVPQGRDLGVGFFVLSCDDGALGCFSLGAYTWTPVSP</sequence>
<name>A0A6P5JRV8_PHACI</name>